<evidence type="ECO:0000256" key="2">
    <source>
        <dbReference type="ARBA" id="ARBA00022737"/>
    </source>
</evidence>
<name>A0A0G4EN28_VITBC</name>
<dbReference type="PROSITE" id="PS51450">
    <property type="entry name" value="LRR"/>
    <property type="match status" value="5"/>
</dbReference>
<dbReference type="InterPro" id="IPR003591">
    <property type="entry name" value="Leu-rich_rpt_typical-subtyp"/>
</dbReference>
<dbReference type="Pfam" id="PF00560">
    <property type="entry name" value="LRR_1"/>
    <property type="match status" value="1"/>
</dbReference>
<dbReference type="EMBL" id="CDMY01000269">
    <property type="protein sequence ID" value="CEL98400.1"/>
    <property type="molecule type" value="Genomic_DNA"/>
</dbReference>
<feature type="region of interest" description="Disordered" evidence="3">
    <location>
        <begin position="539"/>
        <end position="571"/>
    </location>
</feature>
<dbReference type="VEuPathDB" id="CryptoDB:Vbra_22936"/>
<keyword evidence="1" id="KW-0433">Leucine-rich repeat</keyword>
<dbReference type="Gene3D" id="3.80.10.10">
    <property type="entry name" value="Ribonuclease Inhibitor"/>
    <property type="match status" value="2"/>
</dbReference>
<keyword evidence="2" id="KW-0677">Repeat</keyword>
<feature type="compositionally biased region" description="Low complexity" evidence="3">
    <location>
        <begin position="682"/>
        <end position="701"/>
    </location>
</feature>
<dbReference type="Proteomes" id="UP000041254">
    <property type="component" value="Unassembled WGS sequence"/>
</dbReference>
<feature type="compositionally biased region" description="Basic and acidic residues" evidence="3">
    <location>
        <begin position="66"/>
        <end position="76"/>
    </location>
</feature>
<feature type="compositionally biased region" description="Polar residues" evidence="3">
    <location>
        <begin position="24"/>
        <end position="33"/>
    </location>
</feature>
<dbReference type="InterPro" id="IPR032675">
    <property type="entry name" value="LRR_dom_sf"/>
</dbReference>
<dbReference type="InterPro" id="IPR001611">
    <property type="entry name" value="Leu-rich_rpt"/>
</dbReference>
<evidence type="ECO:0000313" key="5">
    <source>
        <dbReference type="Proteomes" id="UP000041254"/>
    </source>
</evidence>
<feature type="compositionally biased region" description="Basic and acidic residues" evidence="3">
    <location>
        <begin position="39"/>
        <end position="50"/>
    </location>
</feature>
<dbReference type="Pfam" id="PF12799">
    <property type="entry name" value="LRR_4"/>
    <property type="match status" value="1"/>
</dbReference>
<sequence>MATSEVKTRPPAGPSKSLLERWGDSTSLASSDRTAAHLSESKRWEGKPPEIDEALLERSVSFLHRAESPSFRRTDGAIDEIPAKAGDSVDERDDSTVEMDLDDVGEPSESFLSTDQEEPKGEKEATKKEDTKNGAVKAKRDRDGALKMDLSFHFIDRVDGLSLLASRYGPSLRSLNLSCNNLSSLLADDLPFEDHTSTSEPPSDVATTETDGAKPADPMTIMRPLSRLASLTELRLYANSIRGIQGLEGCVRLTHLDMDDNAIESISGLDTLINLVSLNLSRNRLTYIDGLGKLLKLRHLFISGNLIAQVEGLQPLRRLETLHLDANCLGEHKPVDAFAFANLANVTELDISHNPLGQPIPCPPVEQPPTETSTSPSVRTRMVARGSIRDLLSSLRAQKSGNEAASRSVSTLSGQLQRTNVSAGGAALTWTGKATRVRVKPPPILFLDHLSKLQTLFLESCCLSDHDLRAFPLLSELTQLSLARNSLDGGVLTVLADRTPNVEILDLSHNMLRDVESLDTLKTLARLCELRLEGNPLSPSKDALPITNAAPHPAIEAPPSSDHPHVSSADSESLMAVLARLPHLEYLDDEPLDEAASSAFSAFHTTMRSPSQPLDDGRRPASSATLQLRDGGEADDYGGESLAISPFTAGEANTYDALVATAQRSVASEVDMSLARLAPSVSTPDSSPSILPLPISGPPSRLSLPPLASRAEMHHITSMCREGDRDSSTMEVDVATERAALSRLRMKKTMTERDLDDWQARAAEHIDKHGAAINRLFDRSHEDLESLRANLRKRVEVLNGP</sequence>
<feature type="compositionally biased region" description="Basic and acidic residues" evidence="3">
    <location>
        <begin position="117"/>
        <end position="139"/>
    </location>
</feature>
<dbReference type="PANTHER" id="PTHR45973">
    <property type="entry name" value="PROTEIN PHOSPHATASE 1 REGULATORY SUBUNIT SDS22-RELATED"/>
    <property type="match status" value="1"/>
</dbReference>
<feature type="compositionally biased region" description="Acidic residues" evidence="3">
    <location>
        <begin position="88"/>
        <end position="106"/>
    </location>
</feature>
<dbReference type="STRING" id="1169540.A0A0G4EN28"/>
<dbReference type="OrthoDB" id="7451790at2759"/>
<dbReference type="PANTHER" id="PTHR45973:SF35">
    <property type="entry name" value="LEUCINE-RICH REPEAT-CONTAINING PROTEIN 43"/>
    <property type="match status" value="1"/>
</dbReference>
<feature type="compositionally biased region" description="Polar residues" evidence="3">
    <location>
        <begin position="198"/>
        <end position="210"/>
    </location>
</feature>
<accession>A0A0G4EN28</accession>
<feature type="region of interest" description="Disordered" evidence="3">
    <location>
        <begin position="1"/>
        <end position="50"/>
    </location>
</feature>
<dbReference type="InterPro" id="IPR050576">
    <property type="entry name" value="Cilia_flagella_integrity"/>
</dbReference>
<dbReference type="InParanoid" id="A0A0G4EN28"/>
<organism evidence="4 5">
    <name type="scientific">Vitrella brassicaformis (strain CCMP3155)</name>
    <dbReference type="NCBI Taxonomy" id="1169540"/>
    <lineage>
        <taxon>Eukaryota</taxon>
        <taxon>Sar</taxon>
        <taxon>Alveolata</taxon>
        <taxon>Colpodellida</taxon>
        <taxon>Vitrellaceae</taxon>
        <taxon>Vitrella</taxon>
    </lineage>
</organism>
<evidence type="ECO:0000313" key="4">
    <source>
        <dbReference type="EMBL" id="CEL98400.1"/>
    </source>
</evidence>
<protein>
    <recommendedName>
        <fullName evidence="6">Protein phosphatase 1 regulatory subunit 7</fullName>
    </recommendedName>
</protein>
<proteinExistence type="predicted"/>
<feature type="region of interest" description="Disordered" evidence="3">
    <location>
        <begin position="192"/>
        <end position="218"/>
    </location>
</feature>
<evidence type="ECO:0008006" key="6">
    <source>
        <dbReference type="Google" id="ProtNLM"/>
    </source>
</evidence>
<dbReference type="AlphaFoldDB" id="A0A0G4EN28"/>
<dbReference type="InterPro" id="IPR025875">
    <property type="entry name" value="Leu-rich_rpt_4"/>
</dbReference>
<dbReference type="SMART" id="SM00365">
    <property type="entry name" value="LRR_SD22"/>
    <property type="match status" value="6"/>
</dbReference>
<dbReference type="SUPFAM" id="SSF52058">
    <property type="entry name" value="L domain-like"/>
    <property type="match status" value="1"/>
</dbReference>
<reference evidence="4 5" key="1">
    <citation type="submission" date="2014-11" db="EMBL/GenBank/DDBJ databases">
        <authorList>
            <person name="Zhu J."/>
            <person name="Qi W."/>
            <person name="Song R."/>
        </authorList>
    </citation>
    <scope>NUCLEOTIDE SEQUENCE [LARGE SCALE GENOMIC DNA]</scope>
</reference>
<feature type="region of interest" description="Disordered" evidence="3">
    <location>
        <begin position="679"/>
        <end position="701"/>
    </location>
</feature>
<keyword evidence="5" id="KW-1185">Reference proteome</keyword>
<feature type="region of interest" description="Disordered" evidence="3">
    <location>
        <begin position="66"/>
        <end position="139"/>
    </location>
</feature>
<dbReference type="SMART" id="SM00369">
    <property type="entry name" value="LRR_TYP"/>
    <property type="match status" value="6"/>
</dbReference>
<evidence type="ECO:0000256" key="1">
    <source>
        <dbReference type="ARBA" id="ARBA00022614"/>
    </source>
</evidence>
<gene>
    <name evidence="4" type="ORF">Vbra_22936</name>
</gene>
<evidence type="ECO:0000256" key="3">
    <source>
        <dbReference type="SAM" id="MobiDB-lite"/>
    </source>
</evidence>